<name>A0ABS5TY70_9CELL</name>
<feature type="region of interest" description="Disordered" evidence="1">
    <location>
        <begin position="33"/>
        <end position="81"/>
    </location>
</feature>
<accession>A0ABS5TY70</accession>
<dbReference type="InterPro" id="IPR006311">
    <property type="entry name" value="TAT_signal"/>
</dbReference>
<evidence type="ECO:0000313" key="3">
    <source>
        <dbReference type="Proteomes" id="UP000722125"/>
    </source>
</evidence>
<evidence type="ECO:0000313" key="2">
    <source>
        <dbReference type="EMBL" id="MBT0994059.1"/>
    </source>
</evidence>
<feature type="compositionally biased region" description="Low complexity" evidence="1">
    <location>
        <begin position="44"/>
        <end position="56"/>
    </location>
</feature>
<feature type="compositionally biased region" description="Basic and acidic residues" evidence="1">
    <location>
        <begin position="110"/>
        <end position="120"/>
    </location>
</feature>
<dbReference type="Pfam" id="PF10783">
    <property type="entry name" value="DUF2599"/>
    <property type="match status" value="1"/>
</dbReference>
<protein>
    <submittedName>
        <fullName evidence="2">DUF2599 domain-containing protein</fullName>
    </submittedName>
</protein>
<organism evidence="2 3">
    <name type="scientific">Cellulomonas fulva</name>
    <dbReference type="NCBI Taxonomy" id="2835530"/>
    <lineage>
        <taxon>Bacteria</taxon>
        <taxon>Bacillati</taxon>
        <taxon>Actinomycetota</taxon>
        <taxon>Actinomycetes</taxon>
        <taxon>Micrococcales</taxon>
        <taxon>Cellulomonadaceae</taxon>
        <taxon>Cellulomonas</taxon>
    </lineage>
</organism>
<comment type="caution">
    <text evidence="2">The sequence shown here is derived from an EMBL/GenBank/DDBJ whole genome shotgun (WGS) entry which is preliminary data.</text>
</comment>
<dbReference type="Proteomes" id="UP000722125">
    <property type="component" value="Unassembled WGS sequence"/>
</dbReference>
<proteinExistence type="predicted"/>
<keyword evidence="3" id="KW-1185">Reference proteome</keyword>
<dbReference type="PROSITE" id="PS51257">
    <property type="entry name" value="PROKAR_LIPOPROTEIN"/>
    <property type="match status" value="1"/>
</dbReference>
<dbReference type="EMBL" id="JAHBOH010000001">
    <property type="protein sequence ID" value="MBT0994059.1"/>
    <property type="molecule type" value="Genomic_DNA"/>
</dbReference>
<evidence type="ECO:0000256" key="1">
    <source>
        <dbReference type="SAM" id="MobiDB-lite"/>
    </source>
</evidence>
<dbReference type="PROSITE" id="PS51318">
    <property type="entry name" value="TAT"/>
    <property type="match status" value="1"/>
</dbReference>
<dbReference type="InterPro" id="IPR019719">
    <property type="entry name" value="DUF2599"/>
</dbReference>
<dbReference type="RefSeq" id="WP_214348587.1">
    <property type="nucleotide sequence ID" value="NZ_JAHBOH010000001.1"/>
</dbReference>
<sequence length="290" mass="29325">MHRTAPSVGGRRRAVAAGALAAVALVVASGCGLGGGTARDRVPTSTSTTSTSTSTTRPAPDPEPSSAAGSPVESPGENTSELRERVLRDGVPLTSGDVTLVVLPVAPHAGEPRTQDDGSARWEPAADDAGATASATSPTLLVAAAAPLDLDLLLDGTVVVRRGDAPVAGLSATGAGRLTGDGDVLELRGDGTAGVWLATTMVEDLDWGEREGGRSLAVTPSDWARSGGLAADELVPAQVVAAEPEAGTSTMRDQLACHQLGAPDKATWNLEPWRPDVGPLEVLVARCNPT</sequence>
<reference evidence="2 3" key="1">
    <citation type="submission" date="2021-05" db="EMBL/GenBank/DDBJ databases">
        <title>Description of Cellulomonas sp. DKR-3 sp. nov.</title>
        <authorList>
            <person name="Dahal R.H."/>
            <person name="Chaudhary D.K."/>
        </authorList>
    </citation>
    <scope>NUCLEOTIDE SEQUENCE [LARGE SCALE GENOMIC DNA]</scope>
    <source>
        <strain evidence="2 3">DKR-3</strain>
    </source>
</reference>
<feature type="region of interest" description="Disordered" evidence="1">
    <location>
        <begin position="107"/>
        <end position="131"/>
    </location>
</feature>
<gene>
    <name evidence="2" type="ORF">KIN34_07135</name>
</gene>